<keyword evidence="1" id="KW-0812">Transmembrane</keyword>
<gene>
    <name evidence="2" type="ORF">SAMN02949497_1630</name>
</gene>
<accession>A0A1Y6CVR6</accession>
<reference evidence="2 3" key="1">
    <citation type="submission" date="2016-12" db="EMBL/GenBank/DDBJ databases">
        <authorList>
            <person name="Song W.-J."/>
            <person name="Kurnit D.M."/>
        </authorList>
    </citation>
    <scope>NUCLEOTIDE SEQUENCE [LARGE SCALE GENOMIC DNA]</scope>
    <source>
        <strain evidence="2 3">175</strain>
    </source>
</reference>
<dbReference type="AlphaFoldDB" id="A0A1Y6CVR6"/>
<name>A0A1Y6CVR6_9GAMM</name>
<sequence>MNVSFDFNVWSAIALVLNFGLAIYGISSARGRATANALDTHKEKTGMTFQRLGERVQALETEVKNSITHDDLSAVHRRVDTVLEEIRKTNQSMGRIEGYLEAMGKPK</sequence>
<evidence type="ECO:0000313" key="3">
    <source>
        <dbReference type="Proteomes" id="UP000192923"/>
    </source>
</evidence>
<dbReference type="EMBL" id="FXAM01000001">
    <property type="protein sequence ID" value="SMF94320.1"/>
    <property type="molecule type" value="Genomic_DNA"/>
</dbReference>
<proteinExistence type="predicted"/>
<evidence type="ECO:0000256" key="1">
    <source>
        <dbReference type="SAM" id="Phobius"/>
    </source>
</evidence>
<feature type="transmembrane region" description="Helical" evidence="1">
    <location>
        <begin position="7"/>
        <end position="26"/>
    </location>
</feature>
<dbReference type="RefSeq" id="WP_085211589.1">
    <property type="nucleotide sequence ID" value="NZ_FXAM01000001.1"/>
</dbReference>
<keyword evidence="3" id="KW-1185">Reference proteome</keyword>
<protein>
    <submittedName>
        <fullName evidence="2">Uncharacterized protein</fullName>
    </submittedName>
</protein>
<dbReference type="Proteomes" id="UP000192923">
    <property type="component" value="Unassembled WGS sequence"/>
</dbReference>
<keyword evidence="1" id="KW-0472">Membrane</keyword>
<evidence type="ECO:0000313" key="2">
    <source>
        <dbReference type="EMBL" id="SMF94320.1"/>
    </source>
</evidence>
<organism evidence="2 3">
    <name type="scientific">Methylomagnum ishizawai</name>
    <dbReference type="NCBI Taxonomy" id="1760988"/>
    <lineage>
        <taxon>Bacteria</taxon>
        <taxon>Pseudomonadati</taxon>
        <taxon>Pseudomonadota</taxon>
        <taxon>Gammaproteobacteria</taxon>
        <taxon>Methylococcales</taxon>
        <taxon>Methylococcaceae</taxon>
        <taxon>Methylomagnum</taxon>
    </lineage>
</organism>
<dbReference type="STRING" id="1760988.SAMN02949497_1630"/>
<keyword evidence="1" id="KW-1133">Transmembrane helix</keyword>